<name>B1Y7E1_LEPCP</name>
<gene>
    <name evidence="2" type="ordered locus">Lcho_2631</name>
</gene>
<protein>
    <submittedName>
        <fullName evidence="2">Uncharacterized protein</fullName>
    </submittedName>
</protein>
<reference evidence="2 3" key="1">
    <citation type="submission" date="2008-03" db="EMBL/GenBank/DDBJ databases">
        <title>Complete sequence of Leptothrix cholodnii SP-6.</title>
        <authorList>
            <consortium name="US DOE Joint Genome Institute"/>
            <person name="Copeland A."/>
            <person name="Lucas S."/>
            <person name="Lapidus A."/>
            <person name="Glavina del Rio T."/>
            <person name="Dalin E."/>
            <person name="Tice H."/>
            <person name="Bruce D."/>
            <person name="Goodwin L."/>
            <person name="Pitluck S."/>
            <person name="Chertkov O."/>
            <person name="Brettin T."/>
            <person name="Detter J.C."/>
            <person name="Han C."/>
            <person name="Kuske C.R."/>
            <person name="Schmutz J."/>
            <person name="Larimer F."/>
            <person name="Land M."/>
            <person name="Hauser L."/>
            <person name="Kyrpides N."/>
            <person name="Lykidis A."/>
            <person name="Emerson D."/>
            <person name="Richardson P."/>
        </authorList>
    </citation>
    <scope>NUCLEOTIDE SEQUENCE [LARGE SCALE GENOMIC DNA]</scope>
    <source>
        <strain evidence="3">ATCC 51168 / LMG 8142 / SP-6</strain>
    </source>
</reference>
<dbReference type="RefSeq" id="WP_012347652.1">
    <property type="nucleotide sequence ID" value="NC_010524.1"/>
</dbReference>
<dbReference type="AlphaFoldDB" id="B1Y7E1"/>
<sequence>MSYWPHLFNKPDHASTSSQEGRLDWEDAMHAQQRFWNEWMEAGQLWMSWWVSTLPSVGWPPAGVVLPPVPSEPASAVPRTDSGKPAPDIAAATDRPAARKPRAPVVRHH</sequence>
<keyword evidence="3" id="KW-1185">Reference proteome</keyword>
<feature type="region of interest" description="Disordered" evidence="1">
    <location>
        <begin position="69"/>
        <end position="109"/>
    </location>
</feature>
<feature type="compositionally biased region" description="Basic residues" evidence="1">
    <location>
        <begin position="98"/>
        <end position="109"/>
    </location>
</feature>
<dbReference type="HOGENOM" id="CLU_2180574_0_0_4"/>
<dbReference type="Proteomes" id="UP000001693">
    <property type="component" value="Chromosome"/>
</dbReference>
<dbReference type="KEGG" id="lch:Lcho_2631"/>
<feature type="region of interest" description="Disordered" evidence="1">
    <location>
        <begin position="1"/>
        <end position="21"/>
    </location>
</feature>
<dbReference type="OrthoDB" id="9998273at2"/>
<organism evidence="2 3">
    <name type="scientific">Leptothrix cholodnii (strain ATCC 51168 / LMG 8142 / SP-6)</name>
    <name type="common">Leptothrix discophora (strain SP-6)</name>
    <dbReference type="NCBI Taxonomy" id="395495"/>
    <lineage>
        <taxon>Bacteria</taxon>
        <taxon>Pseudomonadati</taxon>
        <taxon>Pseudomonadota</taxon>
        <taxon>Betaproteobacteria</taxon>
        <taxon>Burkholderiales</taxon>
        <taxon>Sphaerotilaceae</taxon>
        <taxon>Leptothrix</taxon>
    </lineage>
</organism>
<dbReference type="EMBL" id="CP001013">
    <property type="protein sequence ID" value="ACB34896.1"/>
    <property type="molecule type" value="Genomic_DNA"/>
</dbReference>
<evidence type="ECO:0000313" key="2">
    <source>
        <dbReference type="EMBL" id="ACB34896.1"/>
    </source>
</evidence>
<dbReference type="STRING" id="395495.Lcho_2631"/>
<accession>B1Y7E1</accession>
<proteinExistence type="predicted"/>
<evidence type="ECO:0000256" key="1">
    <source>
        <dbReference type="SAM" id="MobiDB-lite"/>
    </source>
</evidence>
<evidence type="ECO:0000313" key="3">
    <source>
        <dbReference type="Proteomes" id="UP000001693"/>
    </source>
</evidence>